<dbReference type="Proteomes" id="UP001234202">
    <property type="component" value="Unassembled WGS sequence"/>
</dbReference>
<comment type="caution">
    <text evidence="1">The sequence shown here is derived from an EMBL/GenBank/DDBJ whole genome shotgun (WGS) entry which is preliminary data.</text>
</comment>
<dbReference type="EMBL" id="JASBWV010000003">
    <property type="protein sequence ID" value="KAJ9126917.1"/>
    <property type="molecule type" value="Genomic_DNA"/>
</dbReference>
<protein>
    <submittedName>
        <fullName evidence="1">Uncharacterized protein</fullName>
    </submittedName>
</protein>
<sequence length="846" mass="89872">MVIPASQVPQNEVSTPAEAAIKPAEKQDPSTPSLCLMIDNYDSFTFNLYQYLCELGAEMLVKRNDEITMSEIEVSEGDGVTQVDGYGWADTHGTQQLYTSNSLRSIVISPGPGHPRTDSGICRDVITWAAGKVPVLGVCMGLECIVDVLGGEIAYAGEILHGKTSLVTHDARGCFTDIPQLIPSTRYHSLAAKIKTLPDALVVTATTQESGVVMGVRHKRYTVEAVQYHPESVMSEGGRELLKNFLRLEGGEWGGKNDWCSVVPKVEGEDKIAIRPASTAAPVPATAVPSLPTILNRIHQQRIEDIESSSALPSSTPAILSTALRLHAAPSITPLLARISQTPAYPAVMAEIKRASPSKGDISLHTSAPEQAIKYALAGASVISVLTEPKWFKGALSDLLSVRMALDSLPNRPALLRKDFIISTYQIDEARLHGADTVLLIVAMLSTPQLQLLYNYSVSLGMEPLVEVNNAEELAVALDLGSKVIGVNNRNLHDFNVDMATTSRLADVLKEKGREDVVLCALSGITGREDVERYVAQGVKAVLVGESLMRAQDPKAFMHEMLGLPPASSTDVEQPTRPLVKICGVQHFEDAQVAVDAGADLVGIIFANSKRQIKLPVARKIAKYIATKRTGSASDSQEDTKSLEDLLAASTSAADPLAPRPWFTTHTSSIANKIRAGGPLLVGVFQNQPLAFIQSCIAHVPLDIVQLHGDEPVEWAKQLSVPVIKAFRVSTTDGQIVGGGAVDRAGANELVLLDAAGKSGAAGGGEGVAFDWSVATSIVQRGEVGSGGAFRLPIILAGGLHPGNVAGAVKAVGPWCVDVSSGVEREGGGGKDVEKIKEFIRNAKGA</sequence>
<proteinExistence type="predicted"/>
<name>A0ACC2XW81_9TREE</name>
<accession>A0ACC2XW81</accession>
<keyword evidence="2" id="KW-1185">Reference proteome</keyword>
<evidence type="ECO:0000313" key="1">
    <source>
        <dbReference type="EMBL" id="KAJ9126917.1"/>
    </source>
</evidence>
<gene>
    <name evidence="1" type="ORF">QFC24_001148</name>
</gene>
<organism evidence="1 2">
    <name type="scientific">Naganishia onofrii</name>
    <dbReference type="NCBI Taxonomy" id="1851511"/>
    <lineage>
        <taxon>Eukaryota</taxon>
        <taxon>Fungi</taxon>
        <taxon>Dikarya</taxon>
        <taxon>Basidiomycota</taxon>
        <taxon>Agaricomycotina</taxon>
        <taxon>Tremellomycetes</taxon>
        <taxon>Filobasidiales</taxon>
        <taxon>Filobasidiaceae</taxon>
        <taxon>Naganishia</taxon>
    </lineage>
</organism>
<evidence type="ECO:0000313" key="2">
    <source>
        <dbReference type="Proteomes" id="UP001234202"/>
    </source>
</evidence>
<reference evidence="1" key="1">
    <citation type="submission" date="2023-04" db="EMBL/GenBank/DDBJ databases">
        <title>Draft Genome sequencing of Naganishia species isolated from polar environments using Oxford Nanopore Technology.</title>
        <authorList>
            <person name="Leo P."/>
            <person name="Venkateswaran K."/>
        </authorList>
    </citation>
    <scope>NUCLEOTIDE SEQUENCE</scope>
    <source>
        <strain evidence="1">DBVPG 5303</strain>
    </source>
</reference>